<evidence type="ECO:0000256" key="1">
    <source>
        <dbReference type="ARBA" id="ARBA00004651"/>
    </source>
</evidence>
<organism evidence="11 12">
    <name type="scientific">Rubrivivax rivuli</name>
    <dbReference type="NCBI Taxonomy" id="1862385"/>
    <lineage>
        <taxon>Bacteria</taxon>
        <taxon>Pseudomonadati</taxon>
        <taxon>Pseudomonadota</taxon>
        <taxon>Betaproteobacteria</taxon>
        <taxon>Burkholderiales</taxon>
        <taxon>Sphaerotilaceae</taxon>
        <taxon>Rubrivivax</taxon>
    </lineage>
</organism>
<evidence type="ECO:0000256" key="7">
    <source>
        <dbReference type="ARBA" id="ARBA00023012"/>
    </source>
</evidence>
<proteinExistence type="predicted"/>
<keyword evidence="3" id="KW-0808">Transferase</keyword>
<evidence type="ECO:0000313" key="11">
    <source>
        <dbReference type="EMBL" id="RVU46388.1"/>
    </source>
</evidence>
<dbReference type="GO" id="GO:0000155">
    <property type="term" value="F:phosphorelay sensor kinase activity"/>
    <property type="evidence" value="ECO:0007669"/>
    <property type="project" value="InterPro"/>
</dbReference>
<comment type="caution">
    <text evidence="11">The sequence shown here is derived from an EMBL/GenBank/DDBJ whole genome shotgun (WGS) entry which is preliminary data.</text>
</comment>
<keyword evidence="6" id="KW-1133">Transmembrane helix</keyword>
<dbReference type="Gene3D" id="3.30.450.20">
    <property type="entry name" value="PAS domain"/>
    <property type="match status" value="2"/>
</dbReference>
<dbReference type="SUPFAM" id="SSF55874">
    <property type="entry name" value="ATPase domain of HSP90 chaperone/DNA topoisomerase II/histidine kinase"/>
    <property type="match status" value="1"/>
</dbReference>
<dbReference type="Pfam" id="PF07730">
    <property type="entry name" value="HisKA_3"/>
    <property type="match status" value="1"/>
</dbReference>
<evidence type="ECO:0000256" key="6">
    <source>
        <dbReference type="ARBA" id="ARBA00022989"/>
    </source>
</evidence>
<evidence type="ECO:0000256" key="9">
    <source>
        <dbReference type="SAM" id="MobiDB-lite"/>
    </source>
</evidence>
<evidence type="ECO:0000256" key="8">
    <source>
        <dbReference type="ARBA" id="ARBA00023136"/>
    </source>
</evidence>
<gene>
    <name evidence="11" type="ORF">EOE66_11175</name>
</gene>
<dbReference type="OrthoDB" id="9797605at2"/>
<dbReference type="InterPro" id="IPR011712">
    <property type="entry name" value="Sig_transdc_His_kin_sub3_dim/P"/>
</dbReference>
<dbReference type="AlphaFoldDB" id="A0A437RI79"/>
<dbReference type="PROSITE" id="PS50109">
    <property type="entry name" value="HIS_KIN"/>
    <property type="match status" value="1"/>
</dbReference>
<sequence length="690" mass="73820">MLALVGSEVAEILHEYGEWKGHTVEAVANHLVVWDAAVDGFLAPTIAGLRAVSVAAQLAQGEELARRTEEFDNWLDRLGRSGAVHATWLVMDSEGQVLASAGISPVTLQPQERAALWAAAQTAGPDGPPVYSLSHTPARTLNIGARLRRVDGAVVGLVVAQIPYARLDELAKRHGAEPGVALMLRDHAQGLVAHATAPDLSAADLARMATAAKRRDVSGSELGLQMEADAGQRYLVRGRERGDWGLQTVVAMNTDQFMRHYREEWLLRGLFLLALCGLLALIGLQQRHQRVLGEAARAQATRLRKGAVQWLELLPEPTWLASADGTRTRFNGAFASCFGLDADQGGAMPWQWDRVIEEPALGAWHQVVKRVQRTGATQWCHVSLPAAGGRRRVVLARVSALRDPIFGTDERVILVILQLGRDGLNMDEDAARARELLQLAEAEQWRLGQALHDELGQQLTGIAFLANVLERKLRAAHRGEADDARWLTTLANETIEKARQLARGLVPVNSADPGALAAALGELGRRTGEVFDIACSVQADPGFDPGGTERANHLYRIVQELITNAVRHGAARQVSIDLLEAGSGGLQRMRVVSDGVRVPADVLQAGRGLGLAGIRSRAAYLGATVAFDALEPGGLAVTVDLPPAAAQCIDREPGPSQGAGHRVPAPGDAAAGLTGRRQGPDGPAPSMQET</sequence>
<dbReference type="InterPro" id="IPR005467">
    <property type="entry name" value="His_kinase_dom"/>
</dbReference>
<evidence type="ECO:0000256" key="3">
    <source>
        <dbReference type="ARBA" id="ARBA00022679"/>
    </source>
</evidence>
<comment type="subcellular location">
    <subcellularLocation>
        <location evidence="1">Cell membrane</location>
        <topology evidence="1">Multi-pass membrane protein</topology>
    </subcellularLocation>
</comment>
<dbReference type="InterPro" id="IPR050482">
    <property type="entry name" value="Sensor_HK_TwoCompSys"/>
</dbReference>
<dbReference type="RefSeq" id="WP_128228751.1">
    <property type="nucleotide sequence ID" value="NZ_SACR01000003.1"/>
</dbReference>
<keyword evidence="12" id="KW-1185">Reference proteome</keyword>
<evidence type="ECO:0000256" key="4">
    <source>
        <dbReference type="ARBA" id="ARBA00022692"/>
    </source>
</evidence>
<dbReference type="Pfam" id="PF02518">
    <property type="entry name" value="HATPase_c"/>
    <property type="match status" value="1"/>
</dbReference>
<dbReference type="PANTHER" id="PTHR24421">
    <property type="entry name" value="NITRATE/NITRITE SENSOR PROTEIN NARX-RELATED"/>
    <property type="match status" value="1"/>
</dbReference>
<dbReference type="GO" id="GO:0046983">
    <property type="term" value="F:protein dimerization activity"/>
    <property type="evidence" value="ECO:0007669"/>
    <property type="project" value="InterPro"/>
</dbReference>
<keyword evidence="5" id="KW-0418">Kinase</keyword>
<evidence type="ECO:0000256" key="5">
    <source>
        <dbReference type="ARBA" id="ARBA00022777"/>
    </source>
</evidence>
<dbReference type="Proteomes" id="UP000285575">
    <property type="component" value="Unassembled WGS sequence"/>
</dbReference>
<feature type="domain" description="Histidine kinase" evidence="10">
    <location>
        <begin position="450"/>
        <end position="645"/>
    </location>
</feature>
<feature type="region of interest" description="Disordered" evidence="9">
    <location>
        <begin position="647"/>
        <end position="690"/>
    </location>
</feature>
<dbReference type="SUPFAM" id="SSF55785">
    <property type="entry name" value="PYP-like sensor domain (PAS domain)"/>
    <property type="match status" value="1"/>
</dbReference>
<evidence type="ECO:0000259" key="10">
    <source>
        <dbReference type="PROSITE" id="PS50109"/>
    </source>
</evidence>
<dbReference type="InterPro" id="IPR003594">
    <property type="entry name" value="HATPase_dom"/>
</dbReference>
<keyword evidence="4" id="KW-0812">Transmembrane</keyword>
<dbReference type="CDD" id="cd16917">
    <property type="entry name" value="HATPase_UhpB-NarQ-NarX-like"/>
    <property type="match status" value="1"/>
</dbReference>
<dbReference type="EMBL" id="SACR01000003">
    <property type="protein sequence ID" value="RVU46388.1"/>
    <property type="molecule type" value="Genomic_DNA"/>
</dbReference>
<keyword evidence="7" id="KW-0902">Two-component regulatory system</keyword>
<name>A0A437RI79_9BURK</name>
<dbReference type="InterPro" id="IPR035965">
    <property type="entry name" value="PAS-like_dom_sf"/>
</dbReference>
<dbReference type="Gene3D" id="3.30.565.10">
    <property type="entry name" value="Histidine kinase-like ATPase, C-terminal domain"/>
    <property type="match status" value="1"/>
</dbReference>
<dbReference type="PANTHER" id="PTHR24421:SF37">
    <property type="entry name" value="SENSOR HISTIDINE KINASE NARS"/>
    <property type="match status" value="1"/>
</dbReference>
<dbReference type="GO" id="GO:0005886">
    <property type="term" value="C:plasma membrane"/>
    <property type="evidence" value="ECO:0007669"/>
    <property type="project" value="UniProtKB-SubCell"/>
</dbReference>
<keyword evidence="2" id="KW-1003">Cell membrane</keyword>
<keyword evidence="8" id="KW-0472">Membrane</keyword>
<accession>A0A437RI79</accession>
<dbReference type="SMART" id="SM00387">
    <property type="entry name" value="HATPase_c"/>
    <property type="match status" value="1"/>
</dbReference>
<protein>
    <recommendedName>
        <fullName evidence="10">Histidine kinase domain-containing protein</fullName>
    </recommendedName>
</protein>
<dbReference type="Gene3D" id="1.20.5.1930">
    <property type="match status" value="1"/>
</dbReference>
<evidence type="ECO:0000256" key="2">
    <source>
        <dbReference type="ARBA" id="ARBA00022475"/>
    </source>
</evidence>
<evidence type="ECO:0000313" key="12">
    <source>
        <dbReference type="Proteomes" id="UP000285575"/>
    </source>
</evidence>
<reference evidence="11 12" key="1">
    <citation type="submission" date="2019-01" db="EMBL/GenBank/DDBJ databases">
        <authorList>
            <person name="Chen W.-M."/>
        </authorList>
    </citation>
    <scope>NUCLEOTIDE SEQUENCE [LARGE SCALE GENOMIC DNA]</scope>
    <source>
        <strain evidence="11 12">KYPY4</strain>
    </source>
</reference>
<dbReference type="InterPro" id="IPR036890">
    <property type="entry name" value="HATPase_C_sf"/>
</dbReference>